<reference evidence="1" key="1">
    <citation type="submission" date="2020-05" db="EMBL/GenBank/DDBJ databases">
        <authorList>
            <person name="Chiriac C."/>
            <person name="Salcher M."/>
            <person name="Ghai R."/>
            <person name="Kavagutti S V."/>
        </authorList>
    </citation>
    <scope>NUCLEOTIDE SEQUENCE</scope>
</reference>
<sequence>MYIVVVRWDNERWIYHGVYDTKHDANRAANDLIDSKNGVDARCIYHQDYLDLEILNA</sequence>
<accession>A0A6J5R999</accession>
<dbReference type="EMBL" id="LR797151">
    <property type="protein sequence ID" value="CAB4190081.1"/>
    <property type="molecule type" value="Genomic_DNA"/>
</dbReference>
<proteinExistence type="predicted"/>
<name>A0A6J5R999_9CAUD</name>
<organism evidence="1">
    <name type="scientific">uncultured Caudovirales phage</name>
    <dbReference type="NCBI Taxonomy" id="2100421"/>
    <lineage>
        <taxon>Viruses</taxon>
        <taxon>Duplodnaviria</taxon>
        <taxon>Heunggongvirae</taxon>
        <taxon>Uroviricota</taxon>
        <taxon>Caudoviricetes</taxon>
        <taxon>Peduoviridae</taxon>
        <taxon>Maltschvirus</taxon>
        <taxon>Maltschvirus maltsch</taxon>
    </lineage>
</organism>
<evidence type="ECO:0000313" key="1">
    <source>
        <dbReference type="EMBL" id="CAB4190081.1"/>
    </source>
</evidence>
<protein>
    <submittedName>
        <fullName evidence="1">Uncharacterized protein</fullName>
    </submittedName>
</protein>
<gene>
    <name evidence="1" type="ORF">UFOVP1192_33</name>
</gene>